<dbReference type="EMBL" id="CAUEEQ010027623">
    <property type="protein sequence ID" value="CAJ0948031.1"/>
    <property type="molecule type" value="Genomic_DNA"/>
</dbReference>
<dbReference type="InterPro" id="IPR013783">
    <property type="entry name" value="Ig-like_fold"/>
</dbReference>
<reference evidence="3" key="1">
    <citation type="submission" date="2023-07" db="EMBL/GenBank/DDBJ databases">
        <authorList>
            <person name="Stuckert A."/>
        </authorList>
    </citation>
    <scope>NUCLEOTIDE SEQUENCE</scope>
</reference>
<dbReference type="CDD" id="cd00099">
    <property type="entry name" value="IgV"/>
    <property type="match status" value="1"/>
</dbReference>
<protein>
    <recommendedName>
        <fullName evidence="2">Ig-like domain-containing protein</fullName>
    </recommendedName>
</protein>
<keyword evidence="1" id="KW-0732">Signal</keyword>
<dbReference type="SUPFAM" id="SSF48726">
    <property type="entry name" value="Immunoglobulin"/>
    <property type="match status" value="1"/>
</dbReference>
<dbReference type="Gene3D" id="2.60.40.10">
    <property type="entry name" value="Immunoglobulins"/>
    <property type="match status" value="1"/>
</dbReference>
<evidence type="ECO:0000313" key="4">
    <source>
        <dbReference type="Proteomes" id="UP001176940"/>
    </source>
</evidence>
<dbReference type="InterPro" id="IPR013106">
    <property type="entry name" value="Ig_V-set"/>
</dbReference>
<dbReference type="InterPro" id="IPR003599">
    <property type="entry name" value="Ig_sub"/>
</dbReference>
<dbReference type="InterPro" id="IPR036179">
    <property type="entry name" value="Ig-like_dom_sf"/>
</dbReference>
<name>A0ABN9LQG7_9NEOB</name>
<proteinExistence type="predicted"/>
<dbReference type="PROSITE" id="PS50835">
    <property type="entry name" value="IG_LIKE"/>
    <property type="match status" value="1"/>
</dbReference>
<accession>A0ABN9LQG7</accession>
<evidence type="ECO:0000313" key="3">
    <source>
        <dbReference type="EMBL" id="CAJ0948031.1"/>
    </source>
</evidence>
<dbReference type="Proteomes" id="UP001176940">
    <property type="component" value="Unassembled WGS sequence"/>
</dbReference>
<keyword evidence="4" id="KW-1185">Reference proteome</keyword>
<evidence type="ECO:0000259" key="2">
    <source>
        <dbReference type="PROSITE" id="PS50835"/>
    </source>
</evidence>
<dbReference type="InterPro" id="IPR007110">
    <property type="entry name" value="Ig-like_dom"/>
</dbReference>
<organism evidence="3 4">
    <name type="scientific">Ranitomeya imitator</name>
    <name type="common">mimic poison frog</name>
    <dbReference type="NCBI Taxonomy" id="111125"/>
    <lineage>
        <taxon>Eukaryota</taxon>
        <taxon>Metazoa</taxon>
        <taxon>Chordata</taxon>
        <taxon>Craniata</taxon>
        <taxon>Vertebrata</taxon>
        <taxon>Euteleostomi</taxon>
        <taxon>Amphibia</taxon>
        <taxon>Batrachia</taxon>
        <taxon>Anura</taxon>
        <taxon>Neobatrachia</taxon>
        <taxon>Hyloidea</taxon>
        <taxon>Dendrobatidae</taxon>
        <taxon>Dendrobatinae</taxon>
        <taxon>Ranitomeya</taxon>
    </lineage>
</organism>
<feature type="chain" id="PRO_5045823508" description="Ig-like domain-containing protein" evidence="1">
    <location>
        <begin position="19"/>
        <end position="189"/>
    </location>
</feature>
<feature type="domain" description="Ig-like" evidence="2">
    <location>
        <begin position="21"/>
        <end position="114"/>
    </location>
</feature>
<comment type="caution">
    <text evidence="3">The sequence shown here is derived from an EMBL/GenBank/DDBJ whole genome shotgun (WGS) entry which is preliminary data.</text>
</comment>
<gene>
    <name evidence="3" type="ORF">RIMI_LOCUS11930582</name>
</gene>
<dbReference type="SMART" id="SM00409">
    <property type="entry name" value="IG"/>
    <property type="match status" value="1"/>
</dbReference>
<sequence>MRTTTARLLALIIGLCQGCPPQAVRQSGPLTVDRGSSVKLSCNLSMHLRLQKPSLTWVRKDENDAETTIYPSDGSTDATRASLDAEAFKISMDAGITLRDLRQRDSGWYFCCVTILSGGVQKECRGNGTYLTVRAAMYDTPIACSPLGVLGAALLVLHGMVYKQWMECRKVHAYDDHPDESWLGDVDMK</sequence>
<feature type="signal peptide" evidence="1">
    <location>
        <begin position="1"/>
        <end position="18"/>
    </location>
</feature>
<feature type="non-terminal residue" evidence="3">
    <location>
        <position position="189"/>
    </location>
</feature>
<dbReference type="Pfam" id="PF07686">
    <property type="entry name" value="V-set"/>
    <property type="match status" value="1"/>
</dbReference>
<evidence type="ECO:0000256" key="1">
    <source>
        <dbReference type="SAM" id="SignalP"/>
    </source>
</evidence>